<sequence>MYAAQYGSDEDVIYKASEPYNKFSHIKDAVDDVIEKVLETGGDVEFVDKDVLDAYKHIALIQYY</sequence>
<reference evidence="1 2" key="1">
    <citation type="journal article" date="2016" name="Int. J. Syst. Evol. Microbiol.">
        <title>Panacibacter ginsenosidivorans gen. nov., sp. nov., with ginsenoside converting activity isolated from soil of a ginseng field.</title>
        <authorList>
            <person name="Siddiqi M.Z."/>
            <person name="Muhammad Shafi S."/>
            <person name="Choi K.D."/>
            <person name="Im W.T."/>
        </authorList>
    </citation>
    <scope>NUCLEOTIDE SEQUENCE [LARGE SCALE GENOMIC DNA]</scope>
    <source>
        <strain evidence="1 2">Gsoil1550</strain>
    </source>
</reference>
<organism evidence="1 2">
    <name type="scientific">Panacibacter ginsenosidivorans</name>
    <dbReference type="NCBI Taxonomy" id="1813871"/>
    <lineage>
        <taxon>Bacteria</taxon>
        <taxon>Pseudomonadati</taxon>
        <taxon>Bacteroidota</taxon>
        <taxon>Chitinophagia</taxon>
        <taxon>Chitinophagales</taxon>
        <taxon>Chitinophagaceae</taxon>
        <taxon>Panacibacter</taxon>
    </lineage>
</organism>
<dbReference type="KEGG" id="pgin:FRZ67_18425"/>
<evidence type="ECO:0000313" key="1">
    <source>
        <dbReference type="EMBL" id="QEC69190.1"/>
    </source>
</evidence>
<dbReference type="RefSeq" id="WP_147191988.1">
    <property type="nucleotide sequence ID" value="NZ_CP042435.1"/>
</dbReference>
<proteinExistence type="predicted"/>
<evidence type="ECO:0000313" key="2">
    <source>
        <dbReference type="Proteomes" id="UP000321533"/>
    </source>
</evidence>
<keyword evidence="2" id="KW-1185">Reference proteome</keyword>
<accession>A0A5B8VCI9</accession>
<name>A0A5B8VCI9_9BACT</name>
<dbReference type="EMBL" id="CP042435">
    <property type="protein sequence ID" value="QEC69190.1"/>
    <property type="molecule type" value="Genomic_DNA"/>
</dbReference>
<dbReference type="OrthoDB" id="644173at2"/>
<gene>
    <name evidence="1" type="ORF">FRZ67_18425</name>
</gene>
<protein>
    <submittedName>
        <fullName evidence="1">Uncharacterized protein</fullName>
    </submittedName>
</protein>
<dbReference type="Proteomes" id="UP000321533">
    <property type="component" value="Chromosome"/>
</dbReference>
<dbReference type="AlphaFoldDB" id="A0A5B8VCI9"/>